<gene>
    <name evidence="1" type="ORF">XELAEV_18027828mg</name>
</gene>
<protein>
    <submittedName>
        <fullName evidence="1">Uncharacterized protein</fullName>
    </submittedName>
</protein>
<evidence type="ECO:0000313" key="2">
    <source>
        <dbReference type="Proteomes" id="UP000694892"/>
    </source>
</evidence>
<dbReference type="Proteomes" id="UP000694892">
    <property type="component" value="Chromosome 5L"/>
</dbReference>
<name>A0A974CYH0_XENLA</name>
<proteinExistence type="predicted"/>
<evidence type="ECO:0000313" key="1">
    <source>
        <dbReference type="EMBL" id="OCT81015.1"/>
    </source>
</evidence>
<organism evidence="1 2">
    <name type="scientific">Xenopus laevis</name>
    <name type="common">African clawed frog</name>
    <dbReference type="NCBI Taxonomy" id="8355"/>
    <lineage>
        <taxon>Eukaryota</taxon>
        <taxon>Metazoa</taxon>
        <taxon>Chordata</taxon>
        <taxon>Craniata</taxon>
        <taxon>Vertebrata</taxon>
        <taxon>Euteleostomi</taxon>
        <taxon>Amphibia</taxon>
        <taxon>Batrachia</taxon>
        <taxon>Anura</taxon>
        <taxon>Pipoidea</taxon>
        <taxon>Pipidae</taxon>
        <taxon>Xenopodinae</taxon>
        <taxon>Xenopus</taxon>
        <taxon>Xenopus</taxon>
    </lineage>
</organism>
<reference evidence="2" key="1">
    <citation type="journal article" date="2016" name="Nature">
        <title>Genome evolution in the allotetraploid frog Xenopus laevis.</title>
        <authorList>
            <person name="Session A.M."/>
            <person name="Uno Y."/>
            <person name="Kwon T."/>
            <person name="Chapman J.A."/>
            <person name="Toyoda A."/>
            <person name="Takahashi S."/>
            <person name="Fukui A."/>
            <person name="Hikosaka A."/>
            <person name="Suzuki A."/>
            <person name="Kondo M."/>
            <person name="van Heeringen S.J."/>
            <person name="Quigley I."/>
            <person name="Heinz S."/>
            <person name="Ogino H."/>
            <person name="Ochi H."/>
            <person name="Hellsten U."/>
            <person name="Lyons J.B."/>
            <person name="Simakov O."/>
            <person name="Putnam N."/>
            <person name="Stites J."/>
            <person name="Kuroki Y."/>
            <person name="Tanaka T."/>
            <person name="Michiue T."/>
            <person name="Watanabe M."/>
            <person name="Bogdanovic O."/>
            <person name="Lister R."/>
            <person name="Georgiou G."/>
            <person name="Paranjpe S.S."/>
            <person name="van Kruijsbergen I."/>
            <person name="Shu S."/>
            <person name="Carlson J."/>
            <person name="Kinoshita T."/>
            <person name="Ohta Y."/>
            <person name="Mawaribuchi S."/>
            <person name="Jenkins J."/>
            <person name="Grimwood J."/>
            <person name="Schmutz J."/>
            <person name="Mitros T."/>
            <person name="Mozaffari S.V."/>
            <person name="Suzuki Y."/>
            <person name="Haramoto Y."/>
            <person name="Yamamoto T.S."/>
            <person name="Takagi C."/>
            <person name="Heald R."/>
            <person name="Miller K."/>
            <person name="Haudenschild C."/>
            <person name="Kitzman J."/>
            <person name="Nakayama T."/>
            <person name="Izutsu Y."/>
            <person name="Robert J."/>
            <person name="Fortriede J."/>
            <person name="Burns K."/>
            <person name="Lotay V."/>
            <person name="Karimi K."/>
            <person name="Yasuoka Y."/>
            <person name="Dichmann D.S."/>
            <person name="Flajnik M.F."/>
            <person name="Houston D.W."/>
            <person name="Shendure J."/>
            <person name="DuPasquier L."/>
            <person name="Vize P.D."/>
            <person name="Zorn A.M."/>
            <person name="Ito M."/>
            <person name="Marcotte E.M."/>
            <person name="Wallingford J.B."/>
            <person name="Ito Y."/>
            <person name="Asashima M."/>
            <person name="Ueno N."/>
            <person name="Matsuda Y."/>
            <person name="Veenstra G.J."/>
            <person name="Fujiyama A."/>
            <person name="Harland R.M."/>
            <person name="Taira M."/>
            <person name="Rokhsar D.S."/>
        </authorList>
    </citation>
    <scope>NUCLEOTIDE SEQUENCE [LARGE SCALE GENOMIC DNA]</scope>
    <source>
        <strain evidence="2">J</strain>
    </source>
</reference>
<accession>A0A974CYH0</accession>
<dbReference type="EMBL" id="CM004474">
    <property type="protein sequence ID" value="OCT81015.1"/>
    <property type="molecule type" value="Genomic_DNA"/>
</dbReference>
<dbReference type="AlphaFoldDB" id="A0A974CYH0"/>
<sequence length="73" mass="8373">MRAERQQNGSRRCTKTLYLSDKRQRTSSHILAIAVQLFGACSWAGELRVYAHVTTEQLRAEHVRNVVSNTRKS</sequence>